<dbReference type="PANTHER" id="PTHR43540:SF6">
    <property type="entry name" value="ISOCHORISMATASE-LIKE DOMAIN-CONTAINING PROTEIN"/>
    <property type="match status" value="1"/>
</dbReference>
<name>A0AAJ0GN58_9PEZI</name>
<dbReference type="Pfam" id="PF00857">
    <property type="entry name" value="Isochorismatase"/>
    <property type="match status" value="1"/>
</dbReference>
<dbReference type="EMBL" id="JAUDZG010000006">
    <property type="protein sequence ID" value="KAK3303042.1"/>
    <property type="molecule type" value="Genomic_DNA"/>
</dbReference>
<dbReference type="InterPro" id="IPR000868">
    <property type="entry name" value="Isochorismatase-like_dom"/>
</dbReference>
<comment type="similarity">
    <text evidence="1">Belongs to the isochorismatase family.</text>
</comment>
<comment type="caution">
    <text evidence="4">The sequence shown here is derived from an EMBL/GenBank/DDBJ whole genome shotgun (WGS) entry which is preliminary data.</text>
</comment>
<evidence type="ECO:0000259" key="3">
    <source>
        <dbReference type="Pfam" id="PF00857"/>
    </source>
</evidence>
<gene>
    <name evidence="4" type="ORF">B0T15DRAFT_559724</name>
</gene>
<dbReference type="InterPro" id="IPR050272">
    <property type="entry name" value="Isochorismatase-like_hydrls"/>
</dbReference>
<accession>A0AAJ0GN58</accession>
<evidence type="ECO:0000256" key="1">
    <source>
        <dbReference type="ARBA" id="ARBA00006336"/>
    </source>
</evidence>
<proteinExistence type="inferred from homology"/>
<organism evidence="4 5">
    <name type="scientific">Chaetomium strumarium</name>
    <dbReference type="NCBI Taxonomy" id="1170767"/>
    <lineage>
        <taxon>Eukaryota</taxon>
        <taxon>Fungi</taxon>
        <taxon>Dikarya</taxon>
        <taxon>Ascomycota</taxon>
        <taxon>Pezizomycotina</taxon>
        <taxon>Sordariomycetes</taxon>
        <taxon>Sordariomycetidae</taxon>
        <taxon>Sordariales</taxon>
        <taxon>Chaetomiaceae</taxon>
        <taxon>Chaetomium</taxon>
    </lineage>
</organism>
<sequence length="212" mass="23351">MTTKTALFVIDIQNDLTTDPKTRIPHADRIRTAGTKILSVARARLDKNSPSSTHHTDVPPPALIVFVQHEERPEDGPLVRGSEAWKLVFEPRADAPYYERLVGKYTRDTFQSNPSLASELKEQHGIQQIVAFGIQSECCVEATCAGALAAGFGVTLLSGAHSTYDDVPQGPDGSVSKTAVEIEREVEERLKRKGARVVAWEDVVAEWERDVC</sequence>
<dbReference type="Gene3D" id="3.40.50.850">
    <property type="entry name" value="Isochorismatase-like"/>
    <property type="match status" value="1"/>
</dbReference>
<reference evidence="4" key="2">
    <citation type="submission" date="2023-06" db="EMBL/GenBank/DDBJ databases">
        <authorList>
            <consortium name="Lawrence Berkeley National Laboratory"/>
            <person name="Mondo S.J."/>
            <person name="Hensen N."/>
            <person name="Bonometti L."/>
            <person name="Westerberg I."/>
            <person name="Brannstrom I.O."/>
            <person name="Guillou S."/>
            <person name="Cros-Aarteil S."/>
            <person name="Calhoun S."/>
            <person name="Haridas S."/>
            <person name="Kuo A."/>
            <person name="Pangilinan J."/>
            <person name="Riley R."/>
            <person name="Labutti K."/>
            <person name="Andreopoulos B."/>
            <person name="Lipzen A."/>
            <person name="Chen C."/>
            <person name="Yanf M."/>
            <person name="Daum C."/>
            <person name="Ng V."/>
            <person name="Clum A."/>
            <person name="Steindorff A."/>
            <person name="Ohm R."/>
            <person name="Martin F."/>
            <person name="Silar P."/>
            <person name="Natvig D."/>
            <person name="Lalanne C."/>
            <person name="Gautier V."/>
            <person name="Ament-Velasquez S.L."/>
            <person name="Kruys A."/>
            <person name="Hutchinson M.I."/>
            <person name="Powell A.J."/>
            <person name="Barry K."/>
            <person name="Miller A.N."/>
            <person name="Grigoriev I.V."/>
            <person name="Debuchy R."/>
            <person name="Gladieux P."/>
            <person name="Thoren M.H."/>
            <person name="Johannesson H."/>
        </authorList>
    </citation>
    <scope>NUCLEOTIDE SEQUENCE</scope>
    <source>
        <strain evidence="4">CBS 333.67</strain>
    </source>
</reference>
<reference evidence="4" key="1">
    <citation type="journal article" date="2023" name="Mol. Phylogenet. Evol.">
        <title>Genome-scale phylogeny and comparative genomics of the fungal order Sordariales.</title>
        <authorList>
            <person name="Hensen N."/>
            <person name="Bonometti L."/>
            <person name="Westerberg I."/>
            <person name="Brannstrom I.O."/>
            <person name="Guillou S."/>
            <person name="Cros-Aarteil S."/>
            <person name="Calhoun S."/>
            <person name="Haridas S."/>
            <person name="Kuo A."/>
            <person name="Mondo S."/>
            <person name="Pangilinan J."/>
            <person name="Riley R."/>
            <person name="LaButti K."/>
            <person name="Andreopoulos B."/>
            <person name="Lipzen A."/>
            <person name="Chen C."/>
            <person name="Yan M."/>
            <person name="Daum C."/>
            <person name="Ng V."/>
            <person name="Clum A."/>
            <person name="Steindorff A."/>
            <person name="Ohm R.A."/>
            <person name="Martin F."/>
            <person name="Silar P."/>
            <person name="Natvig D.O."/>
            <person name="Lalanne C."/>
            <person name="Gautier V."/>
            <person name="Ament-Velasquez S.L."/>
            <person name="Kruys A."/>
            <person name="Hutchinson M.I."/>
            <person name="Powell A.J."/>
            <person name="Barry K."/>
            <person name="Miller A.N."/>
            <person name="Grigoriev I.V."/>
            <person name="Debuchy R."/>
            <person name="Gladieux P."/>
            <person name="Hiltunen Thoren M."/>
            <person name="Johannesson H."/>
        </authorList>
    </citation>
    <scope>NUCLEOTIDE SEQUENCE</scope>
    <source>
        <strain evidence="4">CBS 333.67</strain>
    </source>
</reference>
<keyword evidence="5" id="KW-1185">Reference proteome</keyword>
<dbReference type="SUPFAM" id="SSF52499">
    <property type="entry name" value="Isochorismatase-like hydrolases"/>
    <property type="match status" value="1"/>
</dbReference>
<dbReference type="PANTHER" id="PTHR43540">
    <property type="entry name" value="PEROXYUREIDOACRYLATE/UREIDOACRYLATE AMIDOHYDROLASE-RELATED"/>
    <property type="match status" value="1"/>
</dbReference>
<keyword evidence="2" id="KW-0378">Hydrolase</keyword>
<dbReference type="GO" id="GO:0016787">
    <property type="term" value="F:hydrolase activity"/>
    <property type="evidence" value="ECO:0007669"/>
    <property type="project" value="UniProtKB-KW"/>
</dbReference>
<dbReference type="RefSeq" id="XP_062718822.1">
    <property type="nucleotide sequence ID" value="XM_062870517.1"/>
</dbReference>
<dbReference type="AlphaFoldDB" id="A0AAJ0GN58"/>
<dbReference type="InterPro" id="IPR036380">
    <property type="entry name" value="Isochorismatase-like_sf"/>
</dbReference>
<evidence type="ECO:0000256" key="2">
    <source>
        <dbReference type="ARBA" id="ARBA00022801"/>
    </source>
</evidence>
<dbReference type="GeneID" id="87889346"/>
<feature type="domain" description="Isochorismatase-like" evidence="3">
    <location>
        <begin position="5"/>
        <end position="166"/>
    </location>
</feature>
<protein>
    <submittedName>
        <fullName evidence="4">Isochorismatase-like protein</fullName>
    </submittedName>
</protein>
<evidence type="ECO:0000313" key="5">
    <source>
        <dbReference type="Proteomes" id="UP001273166"/>
    </source>
</evidence>
<evidence type="ECO:0000313" key="4">
    <source>
        <dbReference type="EMBL" id="KAK3303042.1"/>
    </source>
</evidence>
<dbReference type="Proteomes" id="UP001273166">
    <property type="component" value="Unassembled WGS sequence"/>
</dbReference>